<sequence>MADRYSFSLTTFSPSGKLVQIEYALNAVKQGVTTIGIKSTNGVVLATERKANSNLINNDTNTKVELITPDIGMTYSGMGPDFRVLVDKARKLAHTNYLRVYNEYPPVKILVQEIAKVMQESTQSGGIRPFGVSLLVGGYDPHSEVFQLYQVDPSGSYFPWKATAIGKTSISAKTFLEKRWNENLELEDAIHVALLALKESVDGELNGENLDIAVISEPQEEALGFKGTNVPGPRFKKLTPEEINDRLDSL</sequence>
<keyword evidence="1" id="KW-0647">Proteasome</keyword>
<keyword evidence="2" id="KW-1185">Reference proteome</keyword>
<name>A0ACA9YBF4_9ASCO</name>
<dbReference type="Proteomes" id="UP001152531">
    <property type="component" value="Unassembled WGS sequence"/>
</dbReference>
<gene>
    <name evidence="1" type="primary">PRE8</name>
    <name evidence="1" type="ORF">CLIB1444_09S00408</name>
</gene>
<evidence type="ECO:0000313" key="1">
    <source>
        <dbReference type="EMBL" id="CAH6722295.1"/>
    </source>
</evidence>
<evidence type="ECO:0000313" key="2">
    <source>
        <dbReference type="Proteomes" id="UP001152531"/>
    </source>
</evidence>
<comment type="caution">
    <text evidence="1">The sequence shown here is derived from an EMBL/GenBank/DDBJ whole genome shotgun (WGS) entry which is preliminary data.</text>
</comment>
<accession>A0ACA9YBF4</accession>
<protein>
    <submittedName>
        <fullName evidence="1">Proteasome subunit alpha type-2</fullName>
    </submittedName>
</protein>
<dbReference type="EMBL" id="CALSDN010000009">
    <property type="protein sequence ID" value="CAH6722295.1"/>
    <property type="molecule type" value="Genomic_DNA"/>
</dbReference>
<reference evidence="1" key="1">
    <citation type="submission" date="2022-06" db="EMBL/GenBank/DDBJ databases">
        <authorList>
            <person name="Legras J.-L."/>
            <person name="Devillers H."/>
            <person name="Grondin C."/>
        </authorList>
    </citation>
    <scope>NUCLEOTIDE SEQUENCE</scope>
    <source>
        <strain evidence="1">CLIB 1444</strain>
    </source>
</reference>
<proteinExistence type="predicted"/>
<organism evidence="1 2">
    <name type="scientific">[Candida] jaroonii</name>
    <dbReference type="NCBI Taxonomy" id="467808"/>
    <lineage>
        <taxon>Eukaryota</taxon>
        <taxon>Fungi</taxon>
        <taxon>Dikarya</taxon>
        <taxon>Ascomycota</taxon>
        <taxon>Saccharomycotina</taxon>
        <taxon>Pichiomycetes</taxon>
        <taxon>Debaryomycetaceae</taxon>
        <taxon>Yamadazyma</taxon>
    </lineage>
</organism>